<name>A0ABV7NQ44_9PSEU</name>
<dbReference type="Pfam" id="PF09346">
    <property type="entry name" value="SMI1_KNR4"/>
    <property type="match status" value="1"/>
</dbReference>
<gene>
    <name evidence="2" type="ORF">ACFOSH_05735</name>
</gene>
<sequence>MRKQWGRALVIAVASVVIVLGLVFAVTTRSGKHDGTRWLSAEQGPLMMLTTPQTPYYSTAAPAPTTRPTLTVDSGCRVGQGPATLDPVPAATTRRVNAAWDRVERWLKAKAPTTAATLRPPATIERIAQAQRQSGVAFPAELVASLLRHDGVSGIGDSFALPPFHHPASAEGMESQAKVMCDVLTSSGVDDSVGSWWHGRFVPIAVNGGGDGLFLDQRTGTGRLGEWDHEGSVSFDSWPATLTELLEQTATALETGGTIIGGYRPVVTGNRALDWDFPR</sequence>
<organism evidence="2 3">
    <name type="scientific">Amycolatopsis speibonae</name>
    <dbReference type="NCBI Taxonomy" id="1450224"/>
    <lineage>
        <taxon>Bacteria</taxon>
        <taxon>Bacillati</taxon>
        <taxon>Actinomycetota</taxon>
        <taxon>Actinomycetes</taxon>
        <taxon>Pseudonocardiales</taxon>
        <taxon>Pseudonocardiaceae</taxon>
        <taxon>Amycolatopsis</taxon>
    </lineage>
</organism>
<evidence type="ECO:0000313" key="2">
    <source>
        <dbReference type="EMBL" id="MFC3448928.1"/>
    </source>
</evidence>
<dbReference type="Proteomes" id="UP001595645">
    <property type="component" value="Unassembled WGS sequence"/>
</dbReference>
<dbReference type="RefSeq" id="WP_378237618.1">
    <property type="nucleotide sequence ID" value="NZ_JBHRWK010000011.1"/>
</dbReference>
<dbReference type="SMART" id="SM00860">
    <property type="entry name" value="SMI1_KNR4"/>
    <property type="match status" value="1"/>
</dbReference>
<accession>A0ABV7NQ44</accession>
<dbReference type="InterPro" id="IPR018958">
    <property type="entry name" value="Knr4/Smi1-like_dom"/>
</dbReference>
<reference evidence="3" key="1">
    <citation type="journal article" date="2019" name="Int. J. Syst. Evol. Microbiol.">
        <title>The Global Catalogue of Microorganisms (GCM) 10K type strain sequencing project: providing services to taxonomists for standard genome sequencing and annotation.</title>
        <authorList>
            <consortium name="The Broad Institute Genomics Platform"/>
            <consortium name="The Broad Institute Genome Sequencing Center for Infectious Disease"/>
            <person name="Wu L."/>
            <person name="Ma J."/>
        </authorList>
    </citation>
    <scope>NUCLEOTIDE SEQUENCE [LARGE SCALE GENOMIC DNA]</scope>
    <source>
        <strain evidence="3">CGMCC 4.7676</strain>
    </source>
</reference>
<proteinExistence type="predicted"/>
<evidence type="ECO:0000313" key="3">
    <source>
        <dbReference type="Proteomes" id="UP001595645"/>
    </source>
</evidence>
<dbReference type="SUPFAM" id="SSF160631">
    <property type="entry name" value="SMI1/KNR4-like"/>
    <property type="match status" value="1"/>
</dbReference>
<protein>
    <submittedName>
        <fullName evidence="2">SMI1/KNR4 family protein</fullName>
    </submittedName>
</protein>
<evidence type="ECO:0000259" key="1">
    <source>
        <dbReference type="SMART" id="SM00860"/>
    </source>
</evidence>
<dbReference type="EMBL" id="JBHRWK010000011">
    <property type="protein sequence ID" value="MFC3448928.1"/>
    <property type="molecule type" value="Genomic_DNA"/>
</dbReference>
<feature type="domain" description="Knr4/Smi1-like" evidence="1">
    <location>
        <begin position="121"/>
        <end position="248"/>
    </location>
</feature>
<dbReference type="Gene3D" id="3.40.1580.10">
    <property type="entry name" value="SMI1/KNR4-like"/>
    <property type="match status" value="1"/>
</dbReference>
<comment type="caution">
    <text evidence="2">The sequence shown here is derived from an EMBL/GenBank/DDBJ whole genome shotgun (WGS) entry which is preliminary data.</text>
</comment>
<dbReference type="InterPro" id="IPR037883">
    <property type="entry name" value="Knr4/Smi1-like_sf"/>
</dbReference>
<keyword evidence="3" id="KW-1185">Reference proteome</keyword>